<dbReference type="PANTHER" id="PTHR13878:SF91">
    <property type="entry name" value="FAD BINDING DOMAIN PROTEIN (AFU_ORTHOLOGUE AFUA_6G12070)-RELATED"/>
    <property type="match status" value="1"/>
</dbReference>
<dbReference type="InterPro" id="IPR016169">
    <property type="entry name" value="FAD-bd_PCMH_sub2"/>
</dbReference>
<proteinExistence type="inferred from homology"/>
<dbReference type="Proteomes" id="UP000710849">
    <property type="component" value="Unassembled WGS sequence"/>
</dbReference>
<evidence type="ECO:0000313" key="4">
    <source>
        <dbReference type="Proteomes" id="UP000710849"/>
    </source>
</evidence>
<accession>A0A9P5LWE4</accession>
<comment type="similarity">
    <text evidence="1">Belongs to the oxygen-dependent FAD-linked oxidoreductase family.</text>
</comment>
<evidence type="ECO:0000313" key="3">
    <source>
        <dbReference type="EMBL" id="KAF7948119.1"/>
    </source>
</evidence>
<gene>
    <name evidence="3" type="ORF">EAE97_003530</name>
</gene>
<dbReference type="AlphaFoldDB" id="A0A9P5LWE4"/>
<dbReference type="GO" id="GO:0016491">
    <property type="term" value="F:oxidoreductase activity"/>
    <property type="evidence" value="ECO:0007669"/>
    <property type="project" value="UniProtKB-KW"/>
</dbReference>
<name>A0A9P5LWE4_9HELO</name>
<dbReference type="RefSeq" id="XP_038734651.1">
    <property type="nucleotide sequence ID" value="XM_038874042.1"/>
</dbReference>
<reference evidence="3 4" key="1">
    <citation type="journal article" date="2020" name="Genome Biol. Evol.">
        <title>Comparative genomics of Sclerotiniaceae.</title>
        <authorList>
            <person name="Valero Jimenez C.A."/>
            <person name="Steentjes M."/>
            <person name="Scholten O.E."/>
            <person name="Van Kan J.A.L."/>
        </authorList>
    </citation>
    <scope>NUCLEOTIDE SEQUENCE [LARGE SCALE GENOMIC DNA]</scope>
    <source>
        <strain evidence="3 4">MUCL 94</strain>
    </source>
</reference>
<dbReference type="GO" id="GO:0050660">
    <property type="term" value="F:flavin adenine dinucleotide binding"/>
    <property type="evidence" value="ECO:0007669"/>
    <property type="project" value="InterPro"/>
</dbReference>
<dbReference type="InterPro" id="IPR036318">
    <property type="entry name" value="FAD-bd_PCMH-like_sf"/>
</dbReference>
<evidence type="ECO:0000256" key="2">
    <source>
        <dbReference type="ARBA" id="ARBA00023002"/>
    </source>
</evidence>
<organism evidence="3 4">
    <name type="scientific">Botrytis byssoidea</name>
    <dbReference type="NCBI Taxonomy" id="139641"/>
    <lineage>
        <taxon>Eukaryota</taxon>
        <taxon>Fungi</taxon>
        <taxon>Dikarya</taxon>
        <taxon>Ascomycota</taxon>
        <taxon>Pezizomycotina</taxon>
        <taxon>Leotiomycetes</taxon>
        <taxon>Helotiales</taxon>
        <taxon>Sclerotiniaceae</taxon>
        <taxon>Botrytis</taxon>
    </lineage>
</organism>
<keyword evidence="2" id="KW-0560">Oxidoreductase</keyword>
<dbReference type="InterPro" id="IPR050432">
    <property type="entry name" value="FAD-linked_Oxidoreductases_BP"/>
</dbReference>
<comment type="caution">
    <text evidence="3">The sequence shown here is derived from an EMBL/GenBank/DDBJ whole genome shotgun (WGS) entry which is preliminary data.</text>
</comment>
<dbReference type="Gene3D" id="3.30.465.10">
    <property type="match status" value="1"/>
</dbReference>
<protein>
    <recommendedName>
        <fullName evidence="5">FAD linked oxidase N-terminal domain-containing protein</fullName>
    </recommendedName>
</protein>
<dbReference type="EMBL" id="RCSW01000006">
    <property type="protein sequence ID" value="KAF7948119.1"/>
    <property type="molecule type" value="Genomic_DNA"/>
</dbReference>
<evidence type="ECO:0008006" key="5">
    <source>
        <dbReference type="Google" id="ProtNLM"/>
    </source>
</evidence>
<dbReference type="SUPFAM" id="SSF56176">
    <property type="entry name" value="FAD-binding/transporter-associated domain-like"/>
    <property type="match status" value="1"/>
</dbReference>
<dbReference type="GeneID" id="62147119"/>
<evidence type="ECO:0000256" key="1">
    <source>
        <dbReference type="ARBA" id="ARBA00005466"/>
    </source>
</evidence>
<sequence length="185" mass="19465">MSSICTLGNLASYALSSSSASDIITGLKFSREKNIRLTSKTTDHDFLGRSTGAGSLAPWMHNLNDINFLNYSSALYTEPAVHIGAGVQYTDESGLAGGFTQGGGYGPLMGTCGVAADQVPEWEVVTATGQHLIVLPTHDTDLYWALSGGRGGNFAVVLSVKVWVYDDGPVAGTAFSFRNGNTTAY</sequence>
<keyword evidence="4" id="KW-1185">Reference proteome</keyword>
<dbReference type="PANTHER" id="PTHR13878">
    <property type="entry name" value="GULONOLACTONE OXIDASE"/>
    <property type="match status" value="1"/>
</dbReference>